<dbReference type="InParanoid" id="A0A0P0YC32"/>
<dbReference type="FunCoup" id="A0A0P0YC32">
    <property type="interactions" value="8"/>
</dbReference>
<dbReference type="Gramene" id="Os12t0617250-00">
    <property type="protein sequence ID" value="Os12t0617250-00"/>
    <property type="gene ID" value="Os12g0617250"/>
</dbReference>
<protein>
    <submittedName>
        <fullName evidence="1">Os12g0617250 protein</fullName>
    </submittedName>
</protein>
<reference evidence="1 2" key="3">
    <citation type="journal article" date="2013" name="Rice">
        <title>Improvement of the Oryza sativa Nipponbare reference genome using next generation sequence and optical map data.</title>
        <authorList>
            <person name="Kawahara Y."/>
            <person name="de la Bastide M."/>
            <person name="Hamilton J.P."/>
            <person name="Kanamori H."/>
            <person name="McCombie W.R."/>
            <person name="Ouyang S."/>
            <person name="Schwartz D.C."/>
            <person name="Tanaka T."/>
            <person name="Wu J."/>
            <person name="Zhou S."/>
            <person name="Childs K.L."/>
            <person name="Davidson R.M."/>
            <person name="Lin H."/>
            <person name="Quesada-Ocampo L."/>
            <person name="Vaillancourt B."/>
            <person name="Sakai H."/>
            <person name="Lee S.S."/>
            <person name="Kim J."/>
            <person name="Numa H."/>
            <person name="Itoh T."/>
            <person name="Buell C.R."/>
            <person name="Matsumoto T."/>
        </authorList>
    </citation>
    <scope>NUCLEOTIDE SEQUENCE [LARGE SCALE GENOMIC DNA]</scope>
    <source>
        <strain evidence="2">cv. Nipponbare</strain>
    </source>
</reference>
<dbReference type="eggNOG" id="ENOG502R5UF">
    <property type="taxonomic scope" value="Eukaryota"/>
</dbReference>
<keyword evidence="2" id="KW-1185">Reference proteome</keyword>
<reference evidence="1 2" key="2">
    <citation type="journal article" date="2013" name="Plant Cell Physiol.">
        <title>Rice Annotation Project Database (RAP-DB): an integrative and interactive database for rice genomics.</title>
        <authorList>
            <person name="Sakai H."/>
            <person name="Lee S.S."/>
            <person name="Tanaka T."/>
            <person name="Numa H."/>
            <person name="Kim J."/>
            <person name="Kawahara Y."/>
            <person name="Wakimoto H."/>
            <person name="Yang C.C."/>
            <person name="Iwamoto M."/>
            <person name="Abe T."/>
            <person name="Yamada Y."/>
            <person name="Muto A."/>
            <person name="Inokuchi H."/>
            <person name="Ikemura T."/>
            <person name="Matsumoto T."/>
            <person name="Sasaki T."/>
            <person name="Itoh T."/>
        </authorList>
    </citation>
    <scope>NUCLEOTIDE SEQUENCE [LARGE SCALE GENOMIC DNA]</scope>
    <source>
        <strain evidence="2">cv. Nipponbare</strain>
    </source>
</reference>
<accession>A0A0P0YC32</accession>
<reference evidence="2" key="1">
    <citation type="journal article" date="2005" name="Nature">
        <title>The map-based sequence of the rice genome.</title>
        <authorList>
            <consortium name="International rice genome sequencing project (IRGSP)"/>
            <person name="Matsumoto T."/>
            <person name="Wu J."/>
            <person name="Kanamori H."/>
            <person name="Katayose Y."/>
            <person name="Fujisawa M."/>
            <person name="Namiki N."/>
            <person name="Mizuno H."/>
            <person name="Yamamoto K."/>
            <person name="Antonio B.A."/>
            <person name="Baba T."/>
            <person name="Sakata K."/>
            <person name="Nagamura Y."/>
            <person name="Aoki H."/>
            <person name="Arikawa K."/>
            <person name="Arita K."/>
            <person name="Bito T."/>
            <person name="Chiden Y."/>
            <person name="Fujitsuka N."/>
            <person name="Fukunaka R."/>
            <person name="Hamada M."/>
            <person name="Harada C."/>
            <person name="Hayashi A."/>
            <person name="Hijishita S."/>
            <person name="Honda M."/>
            <person name="Hosokawa S."/>
            <person name="Ichikawa Y."/>
            <person name="Idonuma A."/>
            <person name="Iijima M."/>
            <person name="Ikeda M."/>
            <person name="Ikeno M."/>
            <person name="Ito K."/>
            <person name="Ito S."/>
            <person name="Ito T."/>
            <person name="Ito Y."/>
            <person name="Ito Y."/>
            <person name="Iwabuchi A."/>
            <person name="Kamiya K."/>
            <person name="Karasawa W."/>
            <person name="Kurita K."/>
            <person name="Katagiri S."/>
            <person name="Kikuta A."/>
            <person name="Kobayashi H."/>
            <person name="Kobayashi N."/>
            <person name="Machita K."/>
            <person name="Maehara T."/>
            <person name="Masukawa M."/>
            <person name="Mizubayashi T."/>
            <person name="Mukai Y."/>
            <person name="Nagasaki H."/>
            <person name="Nagata Y."/>
            <person name="Naito S."/>
            <person name="Nakashima M."/>
            <person name="Nakama Y."/>
            <person name="Nakamichi Y."/>
            <person name="Nakamura M."/>
            <person name="Meguro A."/>
            <person name="Negishi M."/>
            <person name="Ohta I."/>
            <person name="Ohta T."/>
            <person name="Okamoto M."/>
            <person name="Ono N."/>
            <person name="Saji S."/>
            <person name="Sakaguchi M."/>
            <person name="Sakai K."/>
            <person name="Shibata M."/>
            <person name="Shimokawa T."/>
            <person name="Song J."/>
            <person name="Takazaki Y."/>
            <person name="Terasawa K."/>
            <person name="Tsugane M."/>
            <person name="Tsuji K."/>
            <person name="Ueda S."/>
            <person name="Waki K."/>
            <person name="Yamagata H."/>
            <person name="Yamamoto M."/>
            <person name="Yamamoto S."/>
            <person name="Yamane H."/>
            <person name="Yoshiki S."/>
            <person name="Yoshihara R."/>
            <person name="Yukawa K."/>
            <person name="Zhong H."/>
            <person name="Yano M."/>
            <person name="Yuan Q."/>
            <person name="Ouyang S."/>
            <person name="Liu J."/>
            <person name="Jones K.M."/>
            <person name="Gansberger K."/>
            <person name="Moffat K."/>
            <person name="Hill J."/>
            <person name="Bera J."/>
            <person name="Fadrosh D."/>
            <person name="Jin S."/>
            <person name="Johri S."/>
            <person name="Kim M."/>
            <person name="Overton L."/>
            <person name="Reardon M."/>
            <person name="Tsitrin T."/>
            <person name="Vuong H."/>
            <person name="Weaver B."/>
            <person name="Ciecko A."/>
            <person name="Tallon L."/>
            <person name="Jackson J."/>
            <person name="Pai G."/>
            <person name="Aken S.V."/>
            <person name="Utterback T."/>
            <person name="Reidmuller S."/>
            <person name="Feldblyum T."/>
            <person name="Hsiao J."/>
            <person name="Zismann V."/>
            <person name="Iobst S."/>
            <person name="de Vazeille A.R."/>
            <person name="Buell C.R."/>
            <person name="Ying K."/>
            <person name="Li Y."/>
            <person name="Lu T."/>
            <person name="Huang Y."/>
            <person name="Zhao Q."/>
            <person name="Feng Q."/>
            <person name="Zhang L."/>
            <person name="Zhu J."/>
            <person name="Weng Q."/>
            <person name="Mu J."/>
            <person name="Lu Y."/>
            <person name="Fan D."/>
            <person name="Liu Y."/>
            <person name="Guan J."/>
            <person name="Zhang Y."/>
            <person name="Yu S."/>
            <person name="Liu X."/>
            <person name="Zhang Y."/>
            <person name="Hong G."/>
            <person name="Han B."/>
            <person name="Choisne N."/>
            <person name="Demange N."/>
            <person name="Orjeda G."/>
            <person name="Samain S."/>
            <person name="Cattolico L."/>
            <person name="Pelletier E."/>
            <person name="Couloux A."/>
            <person name="Segurens B."/>
            <person name="Wincker P."/>
            <person name="D'Hont A."/>
            <person name="Scarpelli C."/>
            <person name="Weissenbach J."/>
            <person name="Salanoubat M."/>
            <person name="Quetier F."/>
            <person name="Yu Y."/>
            <person name="Kim H.R."/>
            <person name="Rambo T."/>
            <person name="Currie J."/>
            <person name="Collura K."/>
            <person name="Luo M."/>
            <person name="Yang T."/>
            <person name="Ammiraju J.S.S."/>
            <person name="Engler F."/>
            <person name="Soderlund C."/>
            <person name="Wing R.A."/>
            <person name="Palmer L.E."/>
            <person name="de la Bastide M."/>
            <person name="Spiegel L."/>
            <person name="Nascimento L."/>
            <person name="Zutavern T."/>
            <person name="O'Shaughnessy A."/>
            <person name="Dike S."/>
            <person name="Dedhia N."/>
            <person name="Preston R."/>
            <person name="Balija V."/>
            <person name="McCombie W.R."/>
            <person name="Chow T."/>
            <person name="Chen H."/>
            <person name="Chung M."/>
            <person name="Chen C."/>
            <person name="Shaw J."/>
            <person name="Wu H."/>
            <person name="Hsiao K."/>
            <person name="Chao Y."/>
            <person name="Chu M."/>
            <person name="Cheng C."/>
            <person name="Hour A."/>
            <person name="Lee P."/>
            <person name="Lin S."/>
            <person name="Lin Y."/>
            <person name="Liou J."/>
            <person name="Liu S."/>
            <person name="Hsing Y."/>
            <person name="Raghuvanshi S."/>
            <person name="Mohanty A."/>
            <person name="Bharti A.K."/>
            <person name="Gaur A."/>
            <person name="Gupta V."/>
            <person name="Kumar D."/>
            <person name="Ravi V."/>
            <person name="Vij S."/>
            <person name="Kapur A."/>
            <person name="Khurana P."/>
            <person name="Khurana P."/>
            <person name="Khurana J.P."/>
            <person name="Tyagi A.K."/>
            <person name="Gaikwad K."/>
            <person name="Singh A."/>
            <person name="Dalal V."/>
            <person name="Srivastava S."/>
            <person name="Dixit A."/>
            <person name="Pal A.K."/>
            <person name="Ghazi I.A."/>
            <person name="Yadav M."/>
            <person name="Pandit A."/>
            <person name="Bhargava A."/>
            <person name="Sureshbabu K."/>
            <person name="Batra K."/>
            <person name="Sharma T.R."/>
            <person name="Mohapatra T."/>
            <person name="Singh N.K."/>
            <person name="Messing J."/>
            <person name="Nelson A.B."/>
            <person name="Fuks G."/>
            <person name="Kavchok S."/>
            <person name="Keizer G."/>
            <person name="Linton E."/>
            <person name="Llaca V."/>
            <person name="Song R."/>
            <person name="Tanyolac B."/>
            <person name="Young S."/>
            <person name="Ho-Il K."/>
            <person name="Hahn J.H."/>
            <person name="Sangsakoo G."/>
            <person name="Vanavichit A."/>
            <person name="de Mattos Luiz.A.T."/>
            <person name="Zimmer P.D."/>
            <person name="Malone G."/>
            <person name="Dellagostin O."/>
            <person name="de Oliveira A.C."/>
            <person name="Bevan M."/>
            <person name="Bancroft I."/>
            <person name="Minx P."/>
            <person name="Cordum H."/>
            <person name="Wilson R."/>
            <person name="Cheng Z."/>
            <person name="Jin W."/>
            <person name="Jiang J."/>
            <person name="Leong S.A."/>
            <person name="Iwama H."/>
            <person name="Gojobori T."/>
            <person name="Itoh T."/>
            <person name="Niimura Y."/>
            <person name="Fujii Y."/>
            <person name="Habara T."/>
            <person name="Sakai H."/>
            <person name="Sato Y."/>
            <person name="Wilson G."/>
            <person name="Kumar K."/>
            <person name="McCouch S."/>
            <person name="Juretic N."/>
            <person name="Hoen D."/>
            <person name="Wright S."/>
            <person name="Bruskiewich R."/>
            <person name="Bureau T."/>
            <person name="Miyao A."/>
            <person name="Hirochika H."/>
            <person name="Nishikawa T."/>
            <person name="Kadowaki K."/>
            <person name="Sugiura M."/>
            <person name="Burr B."/>
            <person name="Sasaki T."/>
        </authorList>
    </citation>
    <scope>NUCLEOTIDE SEQUENCE [LARGE SCALE GENOMIC DNA]</scope>
    <source>
        <strain evidence="2">cv. Nipponbare</strain>
    </source>
</reference>
<gene>
    <name evidence="1" type="ordered locus">Os12g0617250</name>
    <name evidence="1" type="ORF">OSNPB_120617250</name>
</gene>
<proteinExistence type="predicted"/>
<name>A0A0P0YC32_ORYSJ</name>
<evidence type="ECO:0000313" key="2">
    <source>
        <dbReference type="Proteomes" id="UP000059680"/>
    </source>
</evidence>
<sequence length="226" mass="23712">GLRGELAGVDEGAVEAVGDARRQLDGGLQPHVGGVHDEELGCARGLVADEGEDVAVVLAARRGRGGAGAAHGHEARLAAEPALAVLELGELAGGEVHLGEAGHLGPRLGDGEVGVFVRLVEDGVGGRHAGSHHHHLAGLGLLPRIPQVEAEAVGDVDPHHLQRARRVLGEHAEPRRLLPVEHHRRAAAEHLAELEHHLVVGYHHEVLGDGEVVDHRRLLKLDLDVG</sequence>
<organism evidence="1 2">
    <name type="scientific">Oryza sativa subsp. japonica</name>
    <name type="common">Rice</name>
    <dbReference type="NCBI Taxonomy" id="39947"/>
    <lineage>
        <taxon>Eukaryota</taxon>
        <taxon>Viridiplantae</taxon>
        <taxon>Streptophyta</taxon>
        <taxon>Embryophyta</taxon>
        <taxon>Tracheophyta</taxon>
        <taxon>Spermatophyta</taxon>
        <taxon>Magnoliopsida</taxon>
        <taxon>Liliopsida</taxon>
        <taxon>Poales</taxon>
        <taxon>Poaceae</taxon>
        <taxon>BOP clade</taxon>
        <taxon>Oryzoideae</taxon>
        <taxon>Oryzeae</taxon>
        <taxon>Oryzinae</taxon>
        <taxon>Oryza</taxon>
        <taxon>Oryza sativa</taxon>
    </lineage>
</organism>
<dbReference type="Proteomes" id="UP000059680">
    <property type="component" value="Chromosome 12"/>
</dbReference>
<feature type="non-terminal residue" evidence="1">
    <location>
        <position position="226"/>
    </location>
</feature>
<evidence type="ECO:0000313" key="1">
    <source>
        <dbReference type="EMBL" id="BAT18108.1"/>
    </source>
</evidence>
<dbReference type="PaxDb" id="39947-A0A0P0YC32"/>
<dbReference type="EMBL" id="AP014968">
    <property type="protein sequence ID" value="BAT18108.1"/>
    <property type="molecule type" value="Genomic_DNA"/>
</dbReference>
<dbReference type="AlphaFoldDB" id="A0A0P0YC32"/>